<comment type="similarity">
    <text evidence="1">Belongs to the eukaryotic initiation factor 4G family.</text>
</comment>
<evidence type="ECO:0000256" key="12">
    <source>
        <dbReference type="ARBA" id="ARBA00040449"/>
    </source>
</evidence>
<evidence type="ECO:0000259" key="16">
    <source>
        <dbReference type="PROSITE" id="PS51366"/>
    </source>
</evidence>
<reference evidence="17" key="1">
    <citation type="submission" date="2023-11" db="EMBL/GenBank/DDBJ databases">
        <title>Genome assemblies of two species of porcelain crab, Petrolisthes cinctipes and Petrolisthes manimaculis (Anomura: Porcellanidae).</title>
        <authorList>
            <person name="Angst P."/>
        </authorList>
    </citation>
    <scope>NUCLEOTIDE SEQUENCE</scope>
    <source>
        <strain evidence="17">PB745_02</strain>
        <tissue evidence="17">Gill</tissue>
    </source>
</reference>
<keyword evidence="9" id="KW-0648">Protein biosynthesis</keyword>
<dbReference type="FunFam" id="1.25.40.180:FF:000007">
    <property type="entry name" value="Eukaryotic translation initiation factor 4 gamma 2"/>
    <property type="match status" value="1"/>
</dbReference>
<dbReference type="CDD" id="cd11559">
    <property type="entry name" value="W2_eIF4G1_like"/>
    <property type="match status" value="1"/>
</dbReference>
<dbReference type="Pfam" id="PF02854">
    <property type="entry name" value="MIF4G"/>
    <property type="match status" value="1"/>
</dbReference>
<dbReference type="AlphaFoldDB" id="A0AAE1UDM5"/>
<organism evidence="17 18">
    <name type="scientific">Petrolisthes manimaculis</name>
    <dbReference type="NCBI Taxonomy" id="1843537"/>
    <lineage>
        <taxon>Eukaryota</taxon>
        <taxon>Metazoa</taxon>
        <taxon>Ecdysozoa</taxon>
        <taxon>Arthropoda</taxon>
        <taxon>Crustacea</taxon>
        <taxon>Multicrustacea</taxon>
        <taxon>Malacostraca</taxon>
        <taxon>Eumalacostraca</taxon>
        <taxon>Eucarida</taxon>
        <taxon>Decapoda</taxon>
        <taxon>Pleocyemata</taxon>
        <taxon>Anomura</taxon>
        <taxon>Galatheoidea</taxon>
        <taxon>Porcellanidae</taxon>
        <taxon>Petrolisthes</taxon>
    </lineage>
</organism>
<feature type="domain" description="MI" evidence="16">
    <location>
        <begin position="643"/>
        <end position="766"/>
    </location>
</feature>
<keyword evidence="5" id="KW-0396">Initiation factor</keyword>
<dbReference type="SMART" id="SM00543">
    <property type="entry name" value="MIF4G"/>
    <property type="match status" value="1"/>
</dbReference>
<keyword evidence="6" id="KW-0597">Phosphoprotein</keyword>
<gene>
    <name evidence="17" type="ORF">Pmani_009422</name>
</gene>
<dbReference type="GO" id="GO:0003729">
    <property type="term" value="F:mRNA binding"/>
    <property type="evidence" value="ECO:0007669"/>
    <property type="project" value="TreeGrafter"/>
</dbReference>
<keyword evidence="2" id="KW-0488">Methylation</keyword>
<dbReference type="GO" id="GO:0006417">
    <property type="term" value="P:regulation of translation"/>
    <property type="evidence" value="ECO:0007669"/>
    <property type="project" value="UniProtKB-KW"/>
</dbReference>
<dbReference type="Gene3D" id="1.25.40.180">
    <property type="match status" value="3"/>
</dbReference>
<dbReference type="InterPro" id="IPR016024">
    <property type="entry name" value="ARM-type_fold"/>
</dbReference>
<evidence type="ECO:0000256" key="3">
    <source>
        <dbReference type="ARBA" id="ARBA00022491"/>
    </source>
</evidence>
<proteinExistence type="inferred from homology"/>
<comment type="function">
    <text evidence="11">Appears to play a role in the switch from cap-dependent to IRES-mediated translation during mitosis, apoptosis and viral infection. Cleaved by some caspases and viral proteases.</text>
</comment>
<evidence type="ECO:0000256" key="9">
    <source>
        <dbReference type="ARBA" id="ARBA00022917"/>
    </source>
</evidence>
<dbReference type="Pfam" id="PF02020">
    <property type="entry name" value="W2"/>
    <property type="match status" value="1"/>
</dbReference>
<keyword evidence="3" id="KW-0678">Repressor</keyword>
<keyword evidence="18" id="KW-1185">Reference proteome</keyword>
<feature type="domain" description="W2" evidence="15">
    <location>
        <begin position="820"/>
        <end position="1003"/>
    </location>
</feature>
<comment type="subunit">
    <text evidence="13">Interacts with the serine/threonine protein kinases MKNK1 and MKNK2. Binds EIF4A and EIF3. Interacts with MIF4GD. Interacts with DAZAP2.</text>
</comment>
<comment type="caution">
    <text evidence="17">The sequence shown here is derived from an EMBL/GenBank/DDBJ whole genome shotgun (WGS) entry which is preliminary data.</text>
</comment>
<evidence type="ECO:0000256" key="7">
    <source>
        <dbReference type="ARBA" id="ARBA00022843"/>
    </source>
</evidence>
<dbReference type="Pfam" id="PF02847">
    <property type="entry name" value="MA3"/>
    <property type="match status" value="1"/>
</dbReference>
<evidence type="ECO:0000259" key="15">
    <source>
        <dbReference type="PROSITE" id="PS51363"/>
    </source>
</evidence>
<evidence type="ECO:0000256" key="11">
    <source>
        <dbReference type="ARBA" id="ARBA00037759"/>
    </source>
</evidence>
<evidence type="ECO:0000256" key="14">
    <source>
        <dbReference type="SAM" id="MobiDB-lite"/>
    </source>
</evidence>
<dbReference type="PANTHER" id="PTHR23253">
    <property type="entry name" value="EUKARYOTIC TRANSLATION INITIATION FACTOR 4 GAMMA"/>
    <property type="match status" value="1"/>
</dbReference>
<evidence type="ECO:0000256" key="8">
    <source>
        <dbReference type="ARBA" id="ARBA00022845"/>
    </source>
</evidence>
<keyword evidence="4" id="KW-1017">Isopeptide bond</keyword>
<evidence type="ECO:0000313" key="17">
    <source>
        <dbReference type="EMBL" id="KAK4319637.1"/>
    </source>
</evidence>
<dbReference type="PANTHER" id="PTHR23253:SF9">
    <property type="entry name" value="EUKARYOTIC TRANSLATION INITIATION FACTOR 4 GAMMA 2"/>
    <property type="match status" value="1"/>
</dbReference>
<dbReference type="SUPFAM" id="SSF48371">
    <property type="entry name" value="ARM repeat"/>
    <property type="match status" value="3"/>
</dbReference>
<evidence type="ECO:0000256" key="2">
    <source>
        <dbReference type="ARBA" id="ARBA00022481"/>
    </source>
</evidence>
<dbReference type="InterPro" id="IPR003891">
    <property type="entry name" value="Initiation_fac_eIF4g_MI"/>
</dbReference>
<dbReference type="PROSITE" id="PS51366">
    <property type="entry name" value="MI"/>
    <property type="match status" value="1"/>
</dbReference>
<keyword evidence="7" id="KW-0832">Ubl conjugation</keyword>
<protein>
    <recommendedName>
        <fullName evidence="12">Eukaryotic translation initiation factor 4 gamma 2</fullName>
    </recommendedName>
</protein>
<accession>A0AAE1UDM5</accession>
<dbReference type="EMBL" id="JAWZYT010000734">
    <property type="protein sequence ID" value="KAK4319637.1"/>
    <property type="molecule type" value="Genomic_DNA"/>
</dbReference>
<feature type="compositionally biased region" description="Pro residues" evidence="14">
    <location>
        <begin position="599"/>
        <end position="612"/>
    </location>
</feature>
<feature type="region of interest" description="Disordered" evidence="14">
    <location>
        <begin position="528"/>
        <end position="642"/>
    </location>
</feature>
<name>A0AAE1UDM5_9EUCA</name>
<evidence type="ECO:0000256" key="1">
    <source>
        <dbReference type="ARBA" id="ARBA00005775"/>
    </source>
</evidence>
<dbReference type="InterPro" id="IPR003307">
    <property type="entry name" value="W2_domain"/>
</dbReference>
<dbReference type="SMART" id="SM00515">
    <property type="entry name" value="eIF5C"/>
    <property type="match status" value="1"/>
</dbReference>
<dbReference type="PROSITE" id="PS51363">
    <property type="entry name" value="W2"/>
    <property type="match status" value="1"/>
</dbReference>
<keyword evidence="8" id="KW-0810">Translation regulation</keyword>
<dbReference type="GO" id="GO:0016281">
    <property type="term" value="C:eukaryotic translation initiation factor 4F complex"/>
    <property type="evidence" value="ECO:0007669"/>
    <property type="project" value="TreeGrafter"/>
</dbReference>
<keyword evidence="10" id="KW-0007">Acetylation</keyword>
<dbReference type="GO" id="GO:0003743">
    <property type="term" value="F:translation initiation factor activity"/>
    <property type="evidence" value="ECO:0007669"/>
    <property type="project" value="UniProtKB-KW"/>
</dbReference>
<dbReference type="FunFam" id="1.25.40.180:FF:000061">
    <property type="entry name" value="Eukaryotic translation initiation factor 4 gamma 2"/>
    <property type="match status" value="1"/>
</dbReference>
<evidence type="ECO:0000313" key="18">
    <source>
        <dbReference type="Proteomes" id="UP001292094"/>
    </source>
</evidence>
<dbReference type="InterPro" id="IPR003890">
    <property type="entry name" value="MIF4G-like_typ-3"/>
</dbReference>
<dbReference type="Proteomes" id="UP001292094">
    <property type="component" value="Unassembled WGS sequence"/>
</dbReference>
<evidence type="ECO:0000256" key="4">
    <source>
        <dbReference type="ARBA" id="ARBA00022499"/>
    </source>
</evidence>
<evidence type="ECO:0000256" key="13">
    <source>
        <dbReference type="ARBA" id="ARBA00046720"/>
    </source>
</evidence>
<sequence length="1006" mass="113406">MNFYLYENQKVPSMRDLEYVCCGISVKYKYLTLPLKRGAATVAYVETDHPPIAISLTGSPCLTSPYTAPHLISSKTPTATLEARVPRLRKPTTPNLLYRGSKFSSRVPFFTRVGYQRATTDGQRGQGGASRSVGGRDEVRSLSSSKRRWIPPSSLRRDALTPDNKYDLTFRKVRGVLNKLTPEKFHKLSNDILNVGLDSTTLLKGVILLIFEKALDEPKYCSMYAQLCRRLSEEAPNFDPPDGPCTFNRLLLNKCQDEFERRRRASEAWEGADGAVLTPEQEEERAAAKRKMVGNLRFIGELGKLEIIHESILHRCIQQLLEKRRRRPVADLAEDLECLCQIMRTCGKVLDKPKAKPLMDQYFERMYQLSSSMELLARIRFMLQDVLDLRAANWVPRKMAQVDGPRTIRQVREEAAHDLGVYIPPSSHGPPRSSGPISPLAGVSSFFSQPGVNRTGMEDVFMGAVTLGTGPGVISSQPDKYGYDANGFGTSIGGGGNYRPRQQQGNKHFNNQNFSRQQQNNQYNQQQNYSNIPTKDLPPRFKKILSHTSTGGPGNSDGEVSLRPAPSSMMLKPKTPGILPQSALGNQQSDHHHSGLPFTPQPLPPNQKPAPPLLHKDPPILIKQASTDKGRDKKKDKGPSREEWLRRVKTVYEELMKEQNLDEAVESYRNLKLPERLTSEAVQTTLSFLLGQEESNRELGGQLIERLRSAGLINVDRLLDGVKQILGQLDDLVTEVPRVKSHMAGILGYLVGSSTLALADVAEPLEGGQHFPLFLLTLQTLHKLHGKSKLTQIFNESKVNLLNLLPESDRTKEKLADLLEDRELSFLFPLLRIQSDLWRALLADPTPHTFYKYIKDTLDVEHHTAPGFINALMTVLVKYITQETTLASGSDPTVIPEKLVTEQEQELLAKFKPVLQAFLHDHLPLQVTAVYALQVFTYTHNFPKGMLLRWFVNLYDLEIIEEDAFLTWKEDLSQDYPGKGKALFQVNQWLTWLQETEDDEEEEEDA</sequence>
<feature type="compositionally biased region" description="Basic and acidic residues" evidence="14">
    <location>
        <begin position="626"/>
        <end position="642"/>
    </location>
</feature>
<evidence type="ECO:0000256" key="6">
    <source>
        <dbReference type="ARBA" id="ARBA00022553"/>
    </source>
</evidence>
<feature type="region of interest" description="Disordered" evidence="14">
    <location>
        <begin position="119"/>
        <end position="147"/>
    </location>
</feature>
<evidence type="ECO:0000256" key="5">
    <source>
        <dbReference type="ARBA" id="ARBA00022540"/>
    </source>
</evidence>
<evidence type="ECO:0000256" key="10">
    <source>
        <dbReference type="ARBA" id="ARBA00022990"/>
    </source>
</evidence>